<evidence type="ECO:0000256" key="1">
    <source>
        <dbReference type="ARBA" id="ARBA00004434"/>
    </source>
</evidence>
<protein>
    <recommendedName>
        <fullName evidence="3">Mitochondrial inner membrane protease subunit 2</fullName>
    </recommendedName>
</protein>
<feature type="domain" description="Peptidase S26" evidence="12">
    <location>
        <begin position="152"/>
        <end position="191"/>
    </location>
</feature>
<keyword evidence="4" id="KW-0645">Protease</keyword>
<feature type="domain" description="Peptidase S26" evidence="12">
    <location>
        <begin position="56"/>
        <end position="145"/>
    </location>
</feature>
<accession>A0A6V7PYL2</accession>
<keyword evidence="10" id="KW-0472">Membrane</keyword>
<comment type="subcellular location">
    <subcellularLocation>
        <location evidence="1">Mitochondrion inner membrane</location>
        <topology evidence="1">Single-pass membrane protein</topology>
    </subcellularLocation>
</comment>
<keyword evidence="9" id="KW-0496">Mitochondrion</keyword>
<dbReference type="PANTHER" id="PTHR46041:SF2">
    <property type="entry name" value="MITOCHONDRIAL INNER MEMBRANE PROTEASE SUBUNIT 2"/>
    <property type="match status" value="1"/>
</dbReference>
<dbReference type="InterPro" id="IPR037730">
    <property type="entry name" value="IMP2"/>
</dbReference>
<comment type="similarity">
    <text evidence="2">Belongs to the peptidase S26 family. IMP2 subfamily.</text>
</comment>
<dbReference type="PRINTS" id="PR00727">
    <property type="entry name" value="LEADERPTASE"/>
</dbReference>
<dbReference type="Pfam" id="PF10502">
    <property type="entry name" value="Peptidase_S26"/>
    <property type="match status" value="2"/>
</dbReference>
<dbReference type="Gene3D" id="2.10.109.10">
    <property type="entry name" value="Umud Fragment, subunit A"/>
    <property type="match status" value="1"/>
</dbReference>
<keyword evidence="6" id="KW-0999">Mitochondrion inner membrane</keyword>
<keyword evidence="5" id="KW-0812">Transmembrane</keyword>
<reference evidence="13" key="1">
    <citation type="submission" date="2020-07" db="EMBL/GenBank/DDBJ databases">
        <authorList>
            <person name="Lin J."/>
        </authorList>
    </citation>
    <scope>NUCLEOTIDE SEQUENCE</scope>
</reference>
<name>A0A6V7PYL2_ANACO</name>
<dbReference type="InterPro" id="IPR019533">
    <property type="entry name" value="Peptidase_S26"/>
</dbReference>
<keyword evidence="8" id="KW-1133">Transmembrane helix</keyword>
<evidence type="ECO:0000256" key="6">
    <source>
        <dbReference type="ARBA" id="ARBA00022792"/>
    </source>
</evidence>
<organism evidence="13">
    <name type="scientific">Ananas comosus var. bracteatus</name>
    <name type="common">red pineapple</name>
    <dbReference type="NCBI Taxonomy" id="296719"/>
    <lineage>
        <taxon>Eukaryota</taxon>
        <taxon>Viridiplantae</taxon>
        <taxon>Streptophyta</taxon>
        <taxon>Embryophyta</taxon>
        <taxon>Tracheophyta</taxon>
        <taxon>Spermatophyta</taxon>
        <taxon>Magnoliopsida</taxon>
        <taxon>Liliopsida</taxon>
        <taxon>Poales</taxon>
        <taxon>Bromeliaceae</taxon>
        <taxon>Bromelioideae</taxon>
        <taxon>Ananas</taxon>
    </lineage>
</organism>
<evidence type="ECO:0000256" key="5">
    <source>
        <dbReference type="ARBA" id="ARBA00022692"/>
    </source>
</evidence>
<dbReference type="GO" id="GO:0042720">
    <property type="term" value="C:mitochondrial inner membrane peptidase complex"/>
    <property type="evidence" value="ECO:0007669"/>
    <property type="project" value="InterPro"/>
</dbReference>
<dbReference type="SUPFAM" id="SSF51306">
    <property type="entry name" value="LexA/Signal peptidase"/>
    <property type="match status" value="1"/>
</dbReference>
<evidence type="ECO:0000259" key="12">
    <source>
        <dbReference type="Pfam" id="PF10502"/>
    </source>
</evidence>
<dbReference type="AlphaFoldDB" id="A0A6V7PYL2"/>
<feature type="active site" evidence="11">
    <location>
        <position position="79"/>
    </location>
</feature>
<dbReference type="InterPro" id="IPR036286">
    <property type="entry name" value="LexA/Signal_pep-like_sf"/>
</dbReference>
<evidence type="ECO:0000256" key="10">
    <source>
        <dbReference type="ARBA" id="ARBA00023136"/>
    </source>
</evidence>
<evidence type="ECO:0000313" key="13">
    <source>
        <dbReference type="EMBL" id="CAD1835994.1"/>
    </source>
</evidence>
<feature type="active site" evidence="11">
    <location>
        <position position="132"/>
    </location>
</feature>
<sequence length="211" mass="23791">MGSRHSGNTVSYTLRPICWSSFFVPEVWLTILRTSGARGLDMGPWNNLWLFTKKSITGIIIGVTISDRYLTFVSVRGDSMHPTFTASPTTFPGSLKGDVALAERFCLDKYRFSNGDVILFKCPSDHKQIFVKRLIALPGDWIQVPESSEILRIPEGHCWVEGDNAACSWDSRSFGPIPLGLVRGRVTHVVWPPWRMSQVERKMPEGRISSY</sequence>
<evidence type="ECO:0000256" key="3">
    <source>
        <dbReference type="ARBA" id="ARBA00013650"/>
    </source>
</evidence>
<evidence type="ECO:0000256" key="9">
    <source>
        <dbReference type="ARBA" id="ARBA00023128"/>
    </source>
</evidence>
<dbReference type="FunFam" id="2.10.109.10:FF:000005">
    <property type="entry name" value="Mitochondrial inner membrane protease subunit"/>
    <property type="match status" value="1"/>
</dbReference>
<evidence type="ECO:0000256" key="4">
    <source>
        <dbReference type="ARBA" id="ARBA00022670"/>
    </source>
</evidence>
<evidence type="ECO:0000256" key="8">
    <source>
        <dbReference type="ARBA" id="ARBA00022989"/>
    </source>
</evidence>
<dbReference type="PANTHER" id="PTHR46041">
    <property type="entry name" value="MITOCHONDRIAL INNER MEMBRANE PROTEASE SUBUNIT 2"/>
    <property type="match status" value="1"/>
</dbReference>
<evidence type="ECO:0000256" key="11">
    <source>
        <dbReference type="PIRSR" id="PIRSR600223-1"/>
    </source>
</evidence>
<dbReference type="InterPro" id="IPR019757">
    <property type="entry name" value="Pept_S26A_signal_pept_1_Lys-AS"/>
</dbReference>
<dbReference type="GO" id="GO:0006465">
    <property type="term" value="P:signal peptide processing"/>
    <property type="evidence" value="ECO:0007669"/>
    <property type="project" value="InterPro"/>
</dbReference>
<dbReference type="InterPro" id="IPR000223">
    <property type="entry name" value="Pept_S26A_signal_pept_1"/>
</dbReference>
<evidence type="ECO:0000256" key="2">
    <source>
        <dbReference type="ARBA" id="ARBA00007066"/>
    </source>
</evidence>
<keyword evidence="7" id="KW-0378">Hydrolase</keyword>
<dbReference type="EMBL" id="LR862153">
    <property type="protein sequence ID" value="CAD1835994.1"/>
    <property type="molecule type" value="Genomic_DNA"/>
</dbReference>
<dbReference type="CDD" id="cd06530">
    <property type="entry name" value="S26_SPase_I"/>
    <property type="match status" value="1"/>
</dbReference>
<evidence type="ECO:0000256" key="7">
    <source>
        <dbReference type="ARBA" id="ARBA00022801"/>
    </source>
</evidence>
<proteinExistence type="inferred from homology"/>
<dbReference type="GO" id="GO:0006627">
    <property type="term" value="P:protein processing involved in protein targeting to mitochondrion"/>
    <property type="evidence" value="ECO:0007669"/>
    <property type="project" value="InterPro"/>
</dbReference>
<gene>
    <name evidence="13" type="ORF">CB5_LOCUS19205</name>
</gene>
<dbReference type="PROSITE" id="PS00760">
    <property type="entry name" value="SPASE_I_2"/>
    <property type="match status" value="1"/>
</dbReference>
<dbReference type="GO" id="GO:0004252">
    <property type="term" value="F:serine-type endopeptidase activity"/>
    <property type="evidence" value="ECO:0007669"/>
    <property type="project" value="InterPro"/>
</dbReference>